<organism evidence="2 3">
    <name type="scientific">Dentiscutata erythropus</name>
    <dbReference type="NCBI Taxonomy" id="1348616"/>
    <lineage>
        <taxon>Eukaryota</taxon>
        <taxon>Fungi</taxon>
        <taxon>Fungi incertae sedis</taxon>
        <taxon>Mucoromycota</taxon>
        <taxon>Glomeromycotina</taxon>
        <taxon>Glomeromycetes</taxon>
        <taxon>Diversisporales</taxon>
        <taxon>Gigasporaceae</taxon>
        <taxon>Dentiscutata</taxon>
    </lineage>
</organism>
<name>A0A9N9ENV2_9GLOM</name>
<dbReference type="EMBL" id="CAJVPY010007558">
    <property type="protein sequence ID" value="CAG8682388.1"/>
    <property type="molecule type" value="Genomic_DNA"/>
</dbReference>
<accession>A0A9N9ENV2</accession>
<dbReference type="AlphaFoldDB" id="A0A9N9ENV2"/>
<feature type="compositionally biased region" description="Basic residues" evidence="1">
    <location>
        <begin position="155"/>
        <end position="171"/>
    </location>
</feature>
<evidence type="ECO:0000256" key="1">
    <source>
        <dbReference type="SAM" id="MobiDB-lite"/>
    </source>
</evidence>
<feature type="compositionally biased region" description="Basic and acidic residues" evidence="1">
    <location>
        <begin position="172"/>
        <end position="181"/>
    </location>
</feature>
<gene>
    <name evidence="2" type="ORF">DERYTH_LOCUS11886</name>
</gene>
<feature type="compositionally biased region" description="Basic and acidic residues" evidence="1">
    <location>
        <begin position="131"/>
        <end position="147"/>
    </location>
</feature>
<evidence type="ECO:0000313" key="2">
    <source>
        <dbReference type="EMBL" id="CAG8682388.1"/>
    </source>
</evidence>
<protein>
    <submittedName>
        <fullName evidence="2">17786_t:CDS:1</fullName>
    </submittedName>
</protein>
<reference evidence="2" key="1">
    <citation type="submission" date="2021-06" db="EMBL/GenBank/DDBJ databases">
        <authorList>
            <person name="Kallberg Y."/>
            <person name="Tangrot J."/>
            <person name="Rosling A."/>
        </authorList>
    </citation>
    <scope>NUCLEOTIDE SEQUENCE</scope>
    <source>
        <strain evidence="2">MA453B</strain>
    </source>
</reference>
<evidence type="ECO:0000313" key="3">
    <source>
        <dbReference type="Proteomes" id="UP000789405"/>
    </source>
</evidence>
<keyword evidence="3" id="KW-1185">Reference proteome</keyword>
<comment type="caution">
    <text evidence="2">The sequence shown here is derived from an EMBL/GenBank/DDBJ whole genome shotgun (WGS) entry which is preliminary data.</text>
</comment>
<feature type="compositionally biased region" description="Basic and acidic residues" evidence="1">
    <location>
        <begin position="190"/>
        <end position="201"/>
    </location>
</feature>
<sequence>MVDQDNLPSYELEHTELFEVKSDIESVDKRDAESDIERIAAKEIESDAVRDVEDDAKDSTNLLQENKPLNYLCAIHDTSNPVEQQMNILDQRLMYDHLYRAYKVALQKALKAKSKSQHLIKILQEFAKNDETSEKFDKDDSSSDKENSGNSLQNPKKRRNRGRPLKMKHLKALHENQNSDKPKRRCKKYSNLEHYQKNCNT</sequence>
<dbReference type="OrthoDB" id="2405098at2759"/>
<dbReference type="Proteomes" id="UP000789405">
    <property type="component" value="Unassembled WGS sequence"/>
</dbReference>
<proteinExistence type="predicted"/>
<feature type="region of interest" description="Disordered" evidence="1">
    <location>
        <begin position="131"/>
        <end position="201"/>
    </location>
</feature>